<organism evidence="1 2">
    <name type="scientific">Ralstonia solanacearum</name>
    <name type="common">Pseudomonas solanacearum</name>
    <dbReference type="NCBI Taxonomy" id="305"/>
    <lineage>
        <taxon>Bacteria</taxon>
        <taxon>Pseudomonadati</taxon>
        <taxon>Pseudomonadota</taxon>
        <taxon>Betaproteobacteria</taxon>
        <taxon>Burkholderiales</taxon>
        <taxon>Burkholderiaceae</taxon>
        <taxon>Ralstonia</taxon>
        <taxon>Ralstonia solanacearum species complex</taxon>
    </lineage>
</organism>
<proteinExistence type="predicted"/>
<evidence type="ECO:0000313" key="2">
    <source>
        <dbReference type="Proteomes" id="UP000593970"/>
    </source>
</evidence>
<accession>A0AA92QDL1</accession>
<reference evidence="2" key="1">
    <citation type="submission" date="2020-04" db="EMBL/GenBank/DDBJ databases">
        <title>Ralstonia solanacearum UW576, UW763, UW773, and UW774.</title>
        <authorList>
            <person name="Steidl O."/>
            <person name="Truchon A."/>
            <person name="Allen C."/>
        </authorList>
    </citation>
    <scope>NUCLEOTIDE SEQUENCE [LARGE SCALE GENOMIC DNA]</scope>
    <source>
        <strain evidence="2">UW774</strain>
        <plasmid evidence="2">pUW774mp</plasmid>
    </source>
</reference>
<geneLocation type="plasmid" evidence="1 2">
    <name>pUW774mp</name>
</geneLocation>
<dbReference type="AlphaFoldDB" id="A0AA92QDL1"/>
<protein>
    <submittedName>
        <fullName evidence="1">Uncharacterized protein</fullName>
    </submittedName>
</protein>
<name>A0AA92QDL1_RALSL</name>
<keyword evidence="1" id="KW-0614">Plasmid</keyword>
<dbReference type="Proteomes" id="UP000593970">
    <property type="component" value="Plasmid pUW774mp"/>
</dbReference>
<gene>
    <name evidence="1" type="ORF">HF909_23050</name>
</gene>
<dbReference type="EMBL" id="CP051170">
    <property type="protein sequence ID" value="QOK99226.1"/>
    <property type="molecule type" value="Genomic_DNA"/>
</dbReference>
<sequence>MNFEVEGKIAVISPKSGQIKRTIKSLKSYGPSSYASLTDDRGRYVQVAGGGITCMVEQFDPQSGVRLRAFHDRPNPVYPDGTILSFRAGNIPMKSDEWFRSDQVAEIFISFLEGEDFPAYVSWRPAPEL</sequence>
<evidence type="ECO:0000313" key="1">
    <source>
        <dbReference type="EMBL" id="QOK99226.1"/>
    </source>
</evidence>